<comment type="cofactor">
    <cofactor evidence="8">
        <name>Mg(2+)</name>
        <dbReference type="ChEBI" id="CHEBI:18420"/>
    </cofactor>
    <text evidence="8">Divalent metal ions. Mg(2+) is the most effective.</text>
</comment>
<feature type="binding site" evidence="8">
    <location>
        <position position="26"/>
    </location>
    <ligand>
        <name>Mg(2+)</name>
        <dbReference type="ChEBI" id="CHEBI:18420"/>
    </ligand>
</feature>
<comment type="catalytic activity">
    <reaction evidence="2 5">
        <text>4-nitrophenyl phosphate + H2O = 4-nitrophenol + phosphate + H(+)</text>
        <dbReference type="Rhea" id="RHEA:21664"/>
        <dbReference type="ChEBI" id="CHEBI:15377"/>
        <dbReference type="ChEBI" id="CHEBI:15378"/>
        <dbReference type="ChEBI" id="CHEBI:43474"/>
        <dbReference type="ChEBI" id="CHEBI:57917"/>
        <dbReference type="ChEBI" id="CHEBI:61146"/>
        <dbReference type="EC" id="3.1.3.41"/>
    </reaction>
</comment>
<dbReference type="EC" id="3.1.3.41" evidence="3 5"/>
<dbReference type="SUPFAM" id="SSF56784">
    <property type="entry name" value="HAD-like"/>
    <property type="match status" value="1"/>
</dbReference>
<dbReference type="Pfam" id="PF13242">
    <property type="entry name" value="Hydrolase_like"/>
    <property type="match status" value="1"/>
</dbReference>
<dbReference type="PANTHER" id="PTHR19288:SF46">
    <property type="entry name" value="HALOACID DEHALOGENASE-LIKE HYDROLASE DOMAIN-CONTAINING PROTEIN 2"/>
    <property type="match status" value="1"/>
</dbReference>
<feature type="binding site" evidence="8">
    <location>
        <position position="24"/>
    </location>
    <ligand>
        <name>Mg(2+)</name>
        <dbReference type="ChEBI" id="CHEBI:18420"/>
    </ligand>
</feature>
<evidence type="ECO:0000313" key="10">
    <source>
        <dbReference type="Proteomes" id="UP000629468"/>
    </source>
</evidence>
<name>A0A8H7EXQ2_AGABI</name>
<evidence type="ECO:0000256" key="5">
    <source>
        <dbReference type="PIRNR" id="PIRNR000915"/>
    </source>
</evidence>
<feature type="active site" description="Proton donor" evidence="6">
    <location>
        <position position="26"/>
    </location>
</feature>
<keyword evidence="1 5" id="KW-0378">Hydrolase</keyword>
<feature type="binding site" evidence="8">
    <location>
        <position position="245"/>
    </location>
    <ligand>
        <name>Mg(2+)</name>
        <dbReference type="ChEBI" id="CHEBI:18420"/>
    </ligand>
</feature>
<dbReference type="FunFam" id="3.40.50.1000:FF:000039">
    <property type="entry name" value="Phosphoglycolate phosphatase"/>
    <property type="match status" value="1"/>
</dbReference>
<protein>
    <recommendedName>
        <fullName evidence="4 5">4-nitrophenylphosphatase</fullName>
        <shortName evidence="5">PNPPase</shortName>
        <ecNumber evidence="3 5">3.1.3.41</ecNumber>
    </recommendedName>
</protein>
<evidence type="ECO:0000256" key="1">
    <source>
        <dbReference type="ARBA" id="ARBA00022801"/>
    </source>
</evidence>
<dbReference type="InterPro" id="IPR006357">
    <property type="entry name" value="HAD-SF_hydro_IIA"/>
</dbReference>
<evidence type="ECO:0000256" key="6">
    <source>
        <dbReference type="PIRSR" id="PIRSR000915-1"/>
    </source>
</evidence>
<dbReference type="PIRSF" id="PIRSF000915">
    <property type="entry name" value="PGP-type_phosphatase"/>
    <property type="match status" value="1"/>
</dbReference>
<evidence type="ECO:0000256" key="8">
    <source>
        <dbReference type="PIRSR" id="PIRSR000915-3"/>
    </source>
</evidence>
<evidence type="ECO:0000256" key="7">
    <source>
        <dbReference type="PIRSR" id="PIRSR000915-2"/>
    </source>
</evidence>
<evidence type="ECO:0000256" key="4">
    <source>
        <dbReference type="ARBA" id="ARBA00069197"/>
    </source>
</evidence>
<dbReference type="NCBIfam" id="TIGR01452">
    <property type="entry name" value="PGP_euk"/>
    <property type="match status" value="1"/>
</dbReference>
<evidence type="ECO:0000256" key="3">
    <source>
        <dbReference type="ARBA" id="ARBA00066659"/>
    </source>
</evidence>
<reference evidence="9 10" key="1">
    <citation type="journal article" name="Sci. Rep.">
        <title>Telomere-to-telomere assembled and centromere annotated genomes of the two main subspecies of the button mushroom Agaricus bisporus reveal especially polymorphic chromosome ends.</title>
        <authorList>
            <person name="Sonnenberg A.S.M."/>
            <person name="Sedaghat-Telgerd N."/>
            <person name="Lavrijssen B."/>
            <person name="Ohm R.A."/>
            <person name="Hendrickx P.M."/>
            <person name="Scholtmeijer K."/>
            <person name="Baars J.J.P."/>
            <person name="van Peer A."/>
        </authorList>
    </citation>
    <scope>NUCLEOTIDE SEQUENCE [LARGE SCALE GENOMIC DNA]</scope>
    <source>
        <strain evidence="9 10">H119_p4</strain>
    </source>
</reference>
<dbReference type="Gene3D" id="3.40.50.1000">
    <property type="entry name" value="HAD superfamily/HAD-like"/>
    <property type="match status" value="2"/>
</dbReference>
<evidence type="ECO:0000256" key="2">
    <source>
        <dbReference type="ARBA" id="ARBA00050247"/>
    </source>
</evidence>
<dbReference type="GO" id="GO:0004035">
    <property type="term" value="F:alkaline phosphatase activity"/>
    <property type="evidence" value="ECO:0007669"/>
    <property type="project" value="TreeGrafter"/>
</dbReference>
<dbReference type="Pfam" id="PF13344">
    <property type="entry name" value="Hydrolase_6"/>
    <property type="match status" value="1"/>
</dbReference>
<organism evidence="9 10">
    <name type="scientific">Agaricus bisporus var. burnettii</name>
    <dbReference type="NCBI Taxonomy" id="192524"/>
    <lineage>
        <taxon>Eukaryota</taxon>
        <taxon>Fungi</taxon>
        <taxon>Dikarya</taxon>
        <taxon>Basidiomycota</taxon>
        <taxon>Agaricomycotina</taxon>
        <taxon>Agaricomycetes</taxon>
        <taxon>Agaricomycetidae</taxon>
        <taxon>Agaricales</taxon>
        <taxon>Agaricineae</taxon>
        <taxon>Agaricaceae</taxon>
        <taxon>Agaricus</taxon>
    </lineage>
</organism>
<dbReference type="Proteomes" id="UP000629468">
    <property type="component" value="Unassembled WGS sequence"/>
</dbReference>
<dbReference type="EMBL" id="JABXXO010000012">
    <property type="protein sequence ID" value="KAF7762444.1"/>
    <property type="molecule type" value="Genomic_DNA"/>
</dbReference>
<dbReference type="InterPro" id="IPR023214">
    <property type="entry name" value="HAD_sf"/>
</dbReference>
<dbReference type="InterPro" id="IPR036412">
    <property type="entry name" value="HAD-like_sf"/>
</dbReference>
<comment type="caution">
    <text evidence="9">The sequence shown here is derived from an EMBL/GenBank/DDBJ whole genome shotgun (WGS) entry which is preliminary data.</text>
</comment>
<accession>A0A8H7EXQ2</accession>
<evidence type="ECO:0000313" key="9">
    <source>
        <dbReference type="EMBL" id="KAF7762444.1"/>
    </source>
</evidence>
<dbReference type="InterPro" id="IPR006349">
    <property type="entry name" value="PGP_euk"/>
</dbReference>
<dbReference type="GO" id="GO:0046872">
    <property type="term" value="F:metal ion binding"/>
    <property type="evidence" value="ECO:0007669"/>
    <property type="project" value="UniProtKB-KW"/>
</dbReference>
<keyword evidence="8" id="KW-0460">Magnesium</keyword>
<dbReference type="PANTHER" id="PTHR19288">
    <property type="entry name" value="4-NITROPHENYLPHOSPHATASE-RELATED"/>
    <property type="match status" value="1"/>
</dbReference>
<feature type="active site" description="Nucleophile" evidence="6">
    <location>
        <position position="24"/>
    </location>
</feature>
<feature type="binding site" evidence="7">
    <location>
        <position position="220"/>
    </location>
    <ligand>
        <name>substrate</name>
    </ligand>
</feature>
<dbReference type="GO" id="GO:0008967">
    <property type="term" value="F:phosphoglycolate phosphatase activity"/>
    <property type="evidence" value="ECO:0007669"/>
    <property type="project" value="TreeGrafter"/>
</dbReference>
<proteinExistence type="predicted"/>
<dbReference type="GO" id="GO:0005737">
    <property type="term" value="C:cytoplasm"/>
    <property type="evidence" value="ECO:0007669"/>
    <property type="project" value="TreeGrafter"/>
</dbReference>
<gene>
    <name evidence="9" type="ORF">Agabi119p4_9037</name>
</gene>
<keyword evidence="8" id="KW-0479">Metal-binding</keyword>
<sequence>MSVYLSSSEDYEALLDQYDIWLFDCDGVLWRGDQVVDGVVQVLHILRKRGKKMIFVTNNATKSRKDYKKKFDQVGLEVHVDEIYGSAYAAAVYISSVIKLPKEKKVYVIGQAGLEEELRDEGVSFLGGTDPADNTLESFKLENFTLDPDVAAVVCGLDTRINYTKLSKAFQYLTRNPGCLFIATNEDSTYPTSHGTLPGAGAVWAPLRFALDRDPIVTGKPMKTMLDCVKAKVNFDPHKTIMVGDRLNTDILFGQNGGLATLLVLTGVTTKEDITGPSASTIVPKFVTSSLGDLRSVEKAP</sequence>
<dbReference type="NCBIfam" id="TIGR01460">
    <property type="entry name" value="HAD-SF-IIA"/>
    <property type="match status" value="1"/>
</dbReference>
<dbReference type="AlphaFoldDB" id="A0A8H7EXQ2"/>